<keyword evidence="3" id="KW-1185">Reference proteome</keyword>
<evidence type="ECO:0000256" key="1">
    <source>
        <dbReference type="SAM" id="MobiDB-lite"/>
    </source>
</evidence>
<feature type="region of interest" description="Disordered" evidence="1">
    <location>
        <begin position="67"/>
        <end position="96"/>
    </location>
</feature>
<organism evidence="2 3">
    <name type="scientific">Pisum sativum</name>
    <name type="common">Garden pea</name>
    <name type="synonym">Lathyrus oleraceus</name>
    <dbReference type="NCBI Taxonomy" id="3888"/>
    <lineage>
        <taxon>Eukaryota</taxon>
        <taxon>Viridiplantae</taxon>
        <taxon>Streptophyta</taxon>
        <taxon>Embryophyta</taxon>
        <taxon>Tracheophyta</taxon>
        <taxon>Spermatophyta</taxon>
        <taxon>Magnoliopsida</taxon>
        <taxon>eudicotyledons</taxon>
        <taxon>Gunneridae</taxon>
        <taxon>Pentapetalae</taxon>
        <taxon>rosids</taxon>
        <taxon>fabids</taxon>
        <taxon>Fabales</taxon>
        <taxon>Fabaceae</taxon>
        <taxon>Papilionoideae</taxon>
        <taxon>50 kb inversion clade</taxon>
        <taxon>NPAAA clade</taxon>
        <taxon>Hologalegina</taxon>
        <taxon>IRL clade</taxon>
        <taxon>Fabeae</taxon>
        <taxon>Lathyrus</taxon>
    </lineage>
</organism>
<dbReference type="EMBL" id="JAMSHJ010000004">
    <property type="protein sequence ID" value="KAI5414985.1"/>
    <property type="molecule type" value="Genomic_DNA"/>
</dbReference>
<reference evidence="2 3" key="1">
    <citation type="journal article" date="2022" name="Nat. Genet.">
        <title>Improved pea reference genome and pan-genome highlight genomic features and evolutionary characteristics.</title>
        <authorList>
            <person name="Yang T."/>
            <person name="Liu R."/>
            <person name="Luo Y."/>
            <person name="Hu S."/>
            <person name="Wang D."/>
            <person name="Wang C."/>
            <person name="Pandey M.K."/>
            <person name="Ge S."/>
            <person name="Xu Q."/>
            <person name="Li N."/>
            <person name="Li G."/>
            <person name="Huang Y."/>
            <person name="Saxena R.K."/>
            <person name="Ji Y."/>
            <person name="Li M."/>
            <person name="Yan X."/>
            <person name="He Y."/>
            <person name="Liu Y."/>
            <person name="Wang X."/>
            <person name="Xiang C."/>
            <person name="Varshney R.K."/>
            <person name="Ding H."/>
            <person name="Gao S."/>
            <person name="Zong X."/>
        </authorList>
    </citation>
    <scope>NUCLEOTIDE SEQUENCE [LARGE SCALE GENOMIC DNA]</scope>
    <source>
        <strain evidence="2 3">cv. Zhongwan 6</strain>
    </source>
</reference>
<protein>
    <submittedName>
        <fullName evidence="2">Uncharacterized protein</fullName>
    </submittedName>
</protein>
<name>A0A9D4XA08_PEA</name>
<proteinExistence type="predicted"/>
<dbReference type="Gramene" id="Psat04G0043700-T1">
    <property type="protein sequence ID" value="KAI5414985.1"/>
    <property type="gene ID" value="KIW84_040437"/>
</dbReference>
<dbReference type="Proteomes" id="UP001058974">
    <property type="component" value="Chromosome 4"/>
</dbReference>
<gene>
    <name evidence="2" type="ORF">KIW84_040437</name>
</gene>
<comment type="caution">
    <text evidence="2">The sequence shown here is derived from an EMBL/GenBank/DDBJ whole genome shotgun (WGS) entry which is preliminary data.</text>
</comment>
<accession>A0A9D4XA08</accession>
<sequence>MVSHDEYVEGLPYAHFLTKTFRHFNINMENELCFSMEKPSFMISIKQVNRKMRVIYNHRTHEVKYLDNDDEEPQLEVHTDEDFNPPSEAQPDQPSNQMIMEYLQGFRMDVMTEIGHLSSRMDHWEFSQGE</sequence>
<dbReference type="AlphaFoldDB" id="A0A9D4XA08"/>
<evidence type="ECO:0000313" key="3">
    <source>
        <dbReference type="Proteomes" id="UP001058974"/>
    </source>
</evidence>
<evidence type="ECO:0000313" key="2">
    <source>
        <dbReference type="EMBL" id="KAI5414985.1"/>
    </source>
</evidence>